<reference evidence="2" key="1">
    <citation type="journal article" date="2011" name="PLoS Genet.">
        <title>Azospirillum genomes reveal transition of bacteria from aquatic to terrestrial environments.</title>
        <authorList>
            <person name="Wisniewski-Dye F."/>
            <person name="Borziak K."/>
            <person name="Khalsa-Moyers G."/>
            <person name="Alexandre G."/>
            <person name="Sukharnikov L.O."/>
            <person name="Wuichet K."/>
            <person name="Hurst G.B."/>
            <person name="McDonald W.H."/>
            <person name="Robertson J.S."/>
            <person name="Barbe V."/>
            <person name="Calteau A."/>
            <person name="Rouy Z."/>
            <person name="Mangenot S."/>
            <person name="Prigent-Combaret C."/>
            <person name="Normand P."/>
            <person name="Boyer M."/>
            <person name="Siguier P."/>
            <person name="Dessaux Y."/>
            <person name="Elmerich C."/>
            <person name="Condemine G."/>
            <person name="Krishnen G."/>
            <person name="Kennedy I."/>
            <person name="Paterson A.H."/>
            <person name="Gonzalez V."/>
            <person name="Mavingui P."/>
            <person name="Zhulin I.B."/>
        </authorList>
    </citation>
    <scope>NUCLEOTIDE SEQUENCE [LARGE SCALE GENOMIC DNA]</scope>
    <source>
        <strain evidence="2">4B</strain>
    </source>
</reference>
<sequence length="35" mass="3808">MPIAFCSAQMLGLGVSASESFINHKKFWFAGSELC</sequence>
<accession>G7ZFR4</accession>
<dbReference type="KEGG" id="ali:AZOLI_p40047"/>
<organism evidence="1 2">
    <name type="scientific">Azospirillum lipoferum (strain 4B)</name>
    <dbReference type="NCBI Taxonomy" id="862719"/>
    <lineage>
        <taxon>Bacteria</taxon>
        <taxon>Pseudomonadati</taxon>
        <taxon>Pseudomonadota</taxon>
        <taxon>Alphaproteobacteria</taxon>
        <taxon>Rhodospirillales</taxon>
        <taxon>Azospirillaceae</taxon>
        <taxon>Azospirillum</taxon>
    </lineage>
</organism>
<dbReference type="EMBL" id="FQ311872">
    <property type="protein sequence ID" value="CBS90454.1"/>
    <property type="molecule type" value="Genomic_DNA"/>
</dbReference>
<keyword evidence="2" id="KW-1185">Reference proteome</keyword>
<geneLocation type="plasmid" evidence="1 2">
    <name>AZO_p4</name>
</geneLocation>
<protein>
    <submittedName>
        <fullName evidence="1">Uncharacterized protein</fullName>
    </submittedName>
</protein>
<name>G7ZFR4_AZOL4</name>
<keyword evidence="1" id="KW-0614">Plasmid</keyword>
<dbReference type="HOGENOM" id="CLU_3362950_0_0_5"/>
<proteinExistence type="predicted"/>
<gene>
    <name evidence="1" type="ordered locus">AZOLI_p40047</name>
</gene>
<dbReference type="AlphaFoldDB" id="G7ZFR4"/>
<evidence type="ECO:0000313" key="1">
    <source>
        <dbReference type="EMBL" id="CBS90454.1"/>
    </source>
</evidence>
<evidence type="ECO:0000313" key="2">
    <source>
        <dbReference type="Proteomes" id="UP000005667"/>
    </source>
</evidence>
<dbReference type="Proteomes" id="UP000005667">
    <property type="component" value="Plasmid AZO_p4"/>
</dbReference>